<feature type="region of interest" description="Disordered" evidence="5">
    <location>
        <begin position="429"/>
        <end position="545"/>
    </location>
</feature>
<organism evidence="6">
    <name type="scientific">Lemniscomys rat herpesvirus</name>
    <dbReference type="NCBI Taxonomy" id="3141920"/>
    <lineage>
        <taxon>Viruses</taxon>
        <taxon>Duplodnaviria</taxon>
        <taxon>Heunggongvirae</taxon>
        <taxon>Peploviricota</taxon>
        <taxon>Herviviricetes</taxon>
        <taxon>Herpesvirales</taxon>
    </lineage>
</organism>
<evidence type="ECO:0000256" key="5">
    <source>
        <dbReference type="SAM" id="MobiDB-lite"/>
    </source>
</evidence>
<feature type="region of interest" description="Disordered" evidence="5">
    <location>
        <begin position="350"/>
        <end position="373"/>
    </location>
</feature>
<keyword evidence="4" id="KW-0946">Virion</keyword>
<comment type="similarity">
    <text evidence="2">Belongs to the herpesviridae large structural phosphoprotein family.</text>
</comment>
<evidence type="ECO:0000256" key="4">
    <source>
        <dbReference type="ARBA" id="ARBA00022844"/>
    </source>
</evidence>
<feature type="compositionally biased region" description="Basic and acidic residues" evidence="5">
    <location>
        <begin position="446"/>
        <end position="457"/>
    </location>
</feature>
<evidence type="ECO:0000313" key="6">
    <source>
        <dbReference type="EMBL" id="XBH23753.1"/>
    </source>
</evidence>
<evidence type="ECO:0000256" key="2">
    <source>
        <dbReference type="ARBA" id="ARBA00010295"/>
    </source>
</evidence>
<dbReference type="GO" id="GO:0019033">
    <property type="term" value="C:viral tegument"/>
    <property type="evidence" value="ECO:0007669"/>
    <property type="project" value="UniProtKB-SubCell"/>
</dbReference>
<feature type="compositionally biased region" description="Acidic residues" evidence="5">
    <location>
        <begin position="522"/>
        <end position="534"/>
    </location>
</feature>
<proteinExistence type="inferred from homology"/>
<evidence type="ECO:0000256" key="1">
    <source>
        <dbReference type="ARBA" id="ARBA00004535"/>
    </source>
</evidence>
<feature type="compositionally biased region" description="Low complexity" evidence="5">
    <location>
        <begin position="535"/>
        <end position="545"/>
    </location>
</feature>
<reference evidence="6" key="2">
    <citation type="submission" date="2024-02" db="EMBL/GenBank/DDBJ databases">
        <authorList>
            <person name="Hu B."/>
        </authorList>
    </citation>
    <scope>NUCLEOTIDE SEQUENCE</scope>
    <source>
        <strain evidence="6">3A/Kenya/RNAKID2118/2016</strain>
    </source>
</reference>
<comment type="subcellular location">
    <subcellularLocation>
        <location evidence="1">Virion tegument</location>
    </subcellularLocation>
</comment>
<dbReference type="InterPro" id="IPR010340">
    <property type="entry name" value="Herpes_UL11/UL32"/>
</dbReference>
<sequence>MERCFVGISPKSAAKLANFIGDFHKRKSVRLTDYPKVLKRCRTPVLSREIGLFNELMLWLYYYTSMVAQRPDHVELFAKIHTAHRALIEFVNSRTWLREFVIDRGLDLLTRPLSEEITPSLLSVLAVQVAALGRFRSGRLENEWSRKTSSPDRGLFVNLRSEEVDRVADNLRSARDNCLVYATLDLRDTSNRDGVILLVNRLVYLSVLGDTLMTTWNELRERCLETIDRLRGEVATEIRPEGCFYKKYARNLLARKVHDDQSATSFLNRVEGDYGILERALRDVDPGAGSVGVEEDGEDGGSVLTASHVKASSGSVGKTVSRRFSAPGNLWTTPERYVSLRPFVFGGGSSSVRSTTLEGKGEEEESHGTSKKKTIRFRDDVRTLRVLAREKMREDNVSRVRRLPREAFEPFGDYFWDGDRLDWADRSLQEKEDSGMSPDSSPVAGSERKREDGEDGRFSPSFTNAGDEDQGLKTGSVDDWPTETSVYSGEEEVEEDSSPFEPPKVGRLLEFKSPFSGTATPEEGDDEIRDEGSEESGSSFSVISLPSVSVDRGSIVAPTIDKGDDDIEQIVHRISGL</sequence>
<dbReference type="EMBL" id="PP711850">
    <property type="protein sequence ID" value="XBH23753.1"/>
    <property type="molecule type" value="Genomic_DNA"/>
</dbReference>
<dbReference type="Pfam" id="PF06070">
    <property type="entry name" value="Herpes_UL32"/>
    <property type="match status" value="1"/>
</dbReference>
<keyword evidence="3" id="KW-0920">Virion tegument</keyword>
<dbReference type="GO" id="GO:0005198">
    <property type="term" value="F:structural molecule activity"/>
    <property type="evidence" value="ECO:0007669"/>
    <property type="project" value="InterPro"/>
</dbReference>
<protein>
    <submittedName>
        <fullName evidence="6">Tegument protein pp150</fullName>
    </submittedName>
</protein>
<name>A0AAU7E215_9VIRU</name>
<accession>A0AAU7E215</accession>
<evidence type="ECO:0000256" key="3">
    <source>
        <dbReference type="ARBA" id="ARBA00022580"/>
    </source>
</evidence>
<feature type="compositionally biased region" description="Acidic residues" evidence="5">
    <location>
        <begin position="489"/>
        <end position="498"/>
    </location>
</feature>
<reference evidence="6" key="1">
    <citation type="journal article" date="2024" name="Microbiome">
        <title>Substantial viral diversity in bats and rodents from East Africa: insights into evolution, recombination, and cocirculation.</title>
        <authorList>
            <person name="Wang D."/>
            <person name="Yang X."/>
            <person name="Ren Z."/>
            <person name="Hu B."/>
            <person name="Zhao H."/>
            <person name="Yang K."/>
            <person name="Shi P."/>
            <person name="Zhang Z."/>
            <person name="Feng Q."/>
            <person name="Nawenja C.V."/>
            <person name="Obanda V."/>
            <person name="Robert K."/>
            <person name="Nalikka B."/>
            <person name="Waruhiu C.N."/>
            <person name="Ochola G.O."/>
            <person name="Onyuok S.O."/>
            <person name="Ochieng H."/>
            <person name="Li B."/>
            <person name="Zhu Y."/>
            <person name="Si H."/>
            <person name="Yin J."/>
            <person name="Kristiansen K."/>
            <person name="Jin X."/>
            <person name="Xu X."/>
            <person name="Xiao M."/>
            <person name="Agwanda B."/>
            <person name="Ommeh S."/>
            <person name="Li J."/>
            <person name="Shi Z.L."/>
        </authorList>
    </citation>
    <scope>NUCLEOTIDE SEQUENCE</scope>
    <source>
        <strain evidence="6">3A/Kenya/RNAKID2118/2016</strain>
    </source>
</reference>